<dbReference type="Gene3D" id="1.20.120.450">
    <property type="entry name" value="dinb family like domain"/>
    <property type="match status" value="1"/>
</dbReference>
<dbReference type="RefSeq" id="WP_075133151.1">
    <property type="nucleotide sequence ID" value="NZ_MSIF01000005.1"/>
</dbReference>
<accession>A0A7Z0WN58</accession>
<keyword evidence="2" id="KW-0808">Transferase</keyword>
<dbReference type="GO" id="GO:0032259">
    <property type="term" value="P:methylation"/>
    <property type="evidence" value="ECO:0007669"/>
    <property type="project" value="UniProtKB-KW"/>
</dbReference>
<keyword evidence="2" id="KW-0489">Methyltransferase</keyword>
<organism evidence="2 3">
    <name type="scientific">Actinophytocola xinjiangensis</name>
    <dbReference type="NCBI Taxonomy" id="485602"/>
    <lineage>
        <taxon>Bacteria</taxon>
        <taxon>Bacillati</taxon>
        <taxon>Actinomycetota</taxon>
        <taxon>Actinomycetes</taxon>
        <taxon>Pseudonocardiales</taxon>
        <taxon>Pseudonocardiaceae</taxon>
    </lineage>
</organism>
<dbReference type="Pfam" id="PF12867">
    <property type="entry name" value="DinB_2"/>
    <property type="match status" value="1"/>
</dbReference>
<feature type="domain" description="DinB-like" evidence="1">
    <location>
        <begin position="37"/>
        <end position="167"/>
    </location>
</feature>
<dbReference type="AlphaFoldDB" id="A0A7Z0WN58"/>
<evidence type="ECO:0000313" key="3">
    <source>
        <dbReference type="Proteomes" id="UP000185696"/>
    </source>
</evidence>
<dbReference type="SUPFAM" id="SSF109854">
    <property type="entry name" value="DinB/YfiT-like putative metalloenzymes"/>
    <property type="match status" value="1"/>
</dbReference>
<dbReference type="OrthoDB" id="3376896at2"/>
<dbReference type="Proteomes" id="UP000185696">
    <property type="component" value="Unassembled WGS sequence"/>
</dbReference>
<gene>
    <name evidence="2" type="ORF">BLA60_13275</name>
</gene>
<evidence type="ECO:0000313" key="2">
    <source>
        <dbReference type="EMBL" id="OLF10989.1"/>
    </source>
</evidence>
<dbReference type="InterPro" id="IPR034660">
    <property type="entry name" value="DinB/YfiT-like"/>
</dbReference>
<name>A0A7Z0WN58_9PSEU</name>
<reference evidence="2 3" key="1">
    <citation type="submission" date="2016-12" db="EMBL/GenBank/DDBJ databases">
        <title>The draft genome sequence of Actinophytocola xinjiangensis.</title>
        <authorList>
            <person name="Wang W."/>
            <person name="Yuan L."/>
        </authorList>
    </citation>
    <scope>NUCLEOTIDE SEQUENCE [LARGE SCALE GENOMIC DNA]</scope>
    <source>
        <strain evidence="2 3">CGMCC 4.4663</strain>
    </source>
</reference>
<dbReference type="InterPro" id="IPR024775">
    <property type="entry name" value="DinB-like"/>
</dbReference>
<comment type="caution">
    <text evidence="2">The sequence shown here is derived from an EMBL/GenBank/DDBJ whole genome shotgun (WGS) entry which is preliminary data.</text>
</comment>
<protein>
    <submittedName>
        <fullName evidence="2">Methyltransferase type 12</fullName>
    </submittedName>
</protein>
<dbReference type="EMBL" id="MSIF01000005">
    <property type="protein sequence ID" value="OLF10989.1"/>
    <property type="molecule type" value="Genomic_DNA"/>
</dbReference>
<dbReference type="GO" id="GO:0008168">
    <property type="term" value="F:methyltransferase activity"/>
    <property type="evidence" value="ECO:0007669"/>
    <property type="project" value="UniProtKB-KW"/>
</dbReference>
<proteinExistence type="predicted"/>
<sequence length="178" mass="20157">MIAPDTKDWTWVLRRPCQECGFDATAVAPDEVPALLRRTAAAWPALLTGDHLPDAARRPAPDKWSPLEYACHVRDCCRVYAERLHLMRTEDDPAYPNWDQDVTAVQDRYAEQDPATVAVELTEAAEVLAAAFERVDDWTRTGSRGDGATFTIDTFARYFIHDPIHHLYDVTGQRTTTR</sequence>
<evidence type="ECO:0000259" key="1">
    <source>
        <dbReference type="Pfam" id="PF12867"/>
    </source>
</evidence>
<keyword evidence="3" id="KW-1185">Reference proteome</keyword>